<evidence type="ECO:0000256" key="1">
    <source>
        <dbReference type="ARBA" id="ARBA00010007"/>
    </source>
</evidence>
<evidence type="ECO:0000313" key="5">
    <source>
        <dbReference type="Proteomes" id="UP000295375"/>
    </source>
</evidence>
<reference evidence="4 5" key="1">
    <citation type="submission" date="2019-03" db="EMBL/GenBank/DDBJ databases">
        <title>Genomic Encyclopedia of Type Strains, Phase IV (KMG-IV): sequencing the most valuable type-strain genomes for metagenomic binning, comparative biology and taxonomic classification.</title>
        <authorList>
            <person name="Goeker M."/>
        </authorList>
    </citation>
    <scope>NUCLEOTIDE SEQUENCE [LARGE SCALE GENOMIC DNA]</scope>
    <source>
        <strain evidence="4 5">DSM 103792</strain>
    </source>
</reference>
<feature type="domain" description="GST N-terminal" evidence="2">
    <location>
        <begin position="1"/>
        <end position="82"/>
    </location>
</feature>
<dbReference type="InterPro" id="IPR034330">
    <property type="entry name" value="GST_Zeta_C"/>
</dbReference>
<dbReference type="GO" id="GO:0016034">
    <property type="term" value="F:maleylacetoacetate isomerase activity"/>
    <property type="evidence" value="ECO:0007669"/>
    <property type="project" value="TreeGrafter"/>
</dbReference>
<dbReference type="PANTHER" id="PTHR42673">
    <property type="entry name" value="MALEYLACETOACETATE ISOMERASE"/>
    <property type="match status" value="1"/>
</dbReference>
<dbReference type="GO" id="GO:0004364">
    <property type="term" value="F:glutathione transferase activity"/>
    <property type="evidence" value="ECO:0007669"/>
    <property type="project" value="TreeGrafter"/>
</dbReference>
<dbReference type="OrthoDB" id="509852at2"/>
<dbReference type="RefSeq" id="WP_133591613.1">
    <property type="nucleotide sequence ID" value="NZ_CP037953.1"/>
</dbReference>
<dbReference type="CDD" id="cd03042">
    <property type="entry name" value="GST_N_Zeta"/>
    <property type="match status" value="1"/>
</dbReference>
<feature type="domain" description="GST C-terminal" evidence="3">
    <location>
        <begin position="87"/>
        <end position="214"/>
    </location>
</feature>
<dbReference type="GO" id="GO:0006559">
    <property type="term" value="P:L-phenylalanine catabolic process"/>
    <property type="evidence" value="ECO:0007669"/>
    <property type="project" value="TreeGrafter"/>
</dbReference>
<keyword evidence="4" id="KW-0413">Isomerase</keyword>
<dbReference type="InterPro" id="IPR004045">
    <property type="entry name" value="Glutathione_S-Trfase_N"/>
</dbReference>
<dbReference type="SFLD" id="SFLDS00019">
    <property type="entry name" value="Glutathione_Transferase_(cytos"/>
    <property type="match status" value="1"/>
</dbReference>
<dbReference type="InterPro" id="IPR010987">
    <property type="entry name" value="Glutathione-S-Trfase_C-like"/>
</dbReference>
<dbReference type="Gene3D" id="3.40.30.10">
    <property type="entry name" value="Glutaredoxin"/>
    <property type="match status" value="1"/>
</dbReference>
<dbReference type="InterPro" id="IPR036282">
    <property type="entry name" value="Glutathione-S-Trfase_C_sf"/>
</dbReference>
<dbReference type="InterPro" id="IPR040079">
    <property type="entry name" value="Glutathione_S-Trfase"/>
</dbReference>
<dbReference type="AlphaFoldDB" id="A0A4R6UNR2"/>
<evidence type="ECO:0000259" key="2">
    <source>
        <dbReference type="PROSITE" id="PS50404"/>
    </source>
</evidence>
<dbReference type="CDD" id="cd03191">
    <property type="entry name" value="GST_C_Zeta"/>
    <property type="match status" value="1"/>
</dbReference>
<dbReference type="SFLD" id="SFLDG00358">
    <property type="entry name" value="Main_(cytGST)"/>
    <property type="match status" value="1"/>
</dbReference>
<evidence type="ECO:0000259" key="3">
    <source>
        <dbReference type="PROSITE" id="PS50405"/>
    </source>
</evidence>
<evidence type="ECO:0000313" key="4">
    <source>
        <dbReference type="EMBL" id="TDQ46835.1"/>
    </source>
</evidence>
<proteinExistence type="inferred from homology"/>
<dbReference type="GO" id="GO:0006749">
    <property type="term" value="P:glutathione metabolic process"/>
    <property type="evidence" value="ECO:0007669"/>
    <property type="project" value="TreeGrafter"/>
</dbReference>
<dbReference type="InterPro" id="IPR005955">
    <property type="entry name" value="GST_Zeta"/>
</dbReference>
<dbReference type="PANTHER" id="PTHR42673:SF21">
    <property type="entry name" value="GLUTATHIONE S-TRANSFERASE YFCF"/>
    <property type="match status" value="1"/>
</dbReference>
<accession>A0A4R6UNR2</accession>
<dbReference type="SUPFAM" id="SSF47616">
    <property type="entry name" value="GST C-terminal domain-like"/>
    <property type="match status" value="1"/>
</dbReference>
<gene>
    <name evidence="4" type="ORF">EV696_11297</name>
</gene>
<keyword evidence="5" id="KW-1185">Reference proteome</keyword>
<dbReference type="GO" id="GO:0005737">
    <property type="term" value="C:cytoplasm"/>
    <property type="evidence" value="ECO:0007669"/>
    <property type="project" value="InterPro"/>
</dbReference>
<organism evidence="4 5">
    <name type="scientific">Permianibacter aggregans</name>
    <dbReference type="NCBI Taxonomy" id="1510150"/>
    <lineage>
        <taxon>Bacteria</taxon>
        <taxon>Pseudomonadati</taxon>
        <taxon>Pseudomonadota</taxon>
        <taxon>Gammaproteobacteria</taxon>
        <taxon>Pseudomonadales</taxon>
        <taxon>Pseudomonadaceae</taxon>
        <taxon>Permianibacter</taxon>
    </lineage>
</organism>
<dbReference type="InterPro" id="IPR034333">
    <property type="entry name" value="GST_Zeta_N"/>
</dbReference>
<dbReference type="PROSITE" id="PS50405">
    <property type="entry name" value="GST_CTER"/>
    <property type="match status" value="1"/>
</dbReference>
<dbReference type="SUPFAM" id="SSF52833">
    <property type="entry name" value="Thioredoxin-like"/>
    <property type="match status" value="1"/>
</dbReference>
<dbReference type="NCBIfam" id="TIGR01262">
    <property type="entry name" value="maiA"/>
    <property type="match status" value="1"/>
</dbReference>
<dbReference type="Gene3D" id="1.20.1050.10">
    <property type="match status" value="1"/>
</dbReference>
<dbReference type="PROSITE" id="PS50404">
    <property type="entry name" value="GST_NTER"/>
    <property type="match status" value="1"/>
</dbReference>
<name>A0A4R6UNR2_9GAMM</name>
<dbReference type="Pfam" id="PF13410">
    <property type="entry name" value="GST_C_2"/>
    <property type="match status" value="1"/>
</dbReference>
<dbReference type="EMBL" id="SNYM01000012">
    <property type="protein sequence ID" value="TDQ46835.1"/>
    <property type="molecule type" value="Genomic_DNA"/>
</dbReference>
<dbReference type="Proteomes" id="UP000295375">
    <property type="component" value="Unassembled WGS sequence"/>
</dbReference>
<comment type="similarity">
    <text evidence="1">Belongs to the GST superfamily. Zeta family.</text>
</comment>
<comment type="caution">
    <text evidence="4">The sequence shown here is derived from an EMBL/GenBank/DDBJ whole genome shotgun (WGS) entry which is preliminary data.</text>
</comment>
<dbReference type="Pfam" id="PF13409">
    <property type="entry name" value="GST_N_2"/>
    <property type="match status" value="1"/>
</dbReference>
<protein>
    <submittedName>
        <fullName evidence="4">Maleylacetoacetate isomerase</fullName>
    </submittedName>
</protein>
<dbReference type="InterPro" id="IPR036249">
    <property type="entry name" value="Thioredoxin-like_sf"/>
</dbReference>
<sequence>MKLYSYFRSSAAYRVRIALNLKGLPYETFGVHLVKDGGQHRQATYKDANPQGLVPALEVDGAVIGQSLAILEYLEETHPKPALLPADPLLRAQVRAFALHIVCEIHPLNNLRVLQYLTGSAGLSEDAKLAWYQHWIAEGFSALEADIARRQPSGPYCFGEPLTLADVCLIPQVFNAQRFNCDMSPYPHLMRVFETCNALAAFADAHPSRQPDAE</sequence>
<dbReference type="FunFam" id="1.20.1050.10:FF:000017">
    <property type="entry name" value="Maleylacetoacetate isomerase"/>
    <property type="match status" value="1"/>
</dbReference>